<feature type="transmembrane region" description="Helical" evidence="5">
    <location>
        <begin position="12"/>
        <end position="31"/>
    </location>
</feature>
<feature type="non-terminal residue" evidence="6">
    <location>
        <position position="1"/>
    </location>
</feature>
<keyword evidence="7" id="KW-1185">Reference proteome</keyword>
<dbReference type="GO" id="GO:0016020">
    <property type="term" value="C:membrane"/>
    <property type="evidence" value="ECO:0007669"/>
    <property type="project" value="UniProtKB-SubCell"/>
</dbReference>
<name>A0A316WHG2_9FLAO</name>
<dbReference type="PANTHER" id="PTHR42829:SF2">
    <property type="entry name" value="NADH-UBIQUINONE OXIDOREDUCTASE CHAIN 5"/>
    <property type="match status" value="1"/>
</dbReference>
<evidence type="ECO:0000313" key="6">
    <source>
        <dbReference type="EMBL" id="PWN58558.1"/>
    </source>
</evidence>
<proteinExistence type="predicted"/>
<dbReference type="GO" id="GO:0003954">
    <property type="term" value="F:NADH dehydrogenase activity"/>
    <property type="evidence" value="ECO:0007669"/>
    <property type="project" value="TreeGrafter"/>
</dbReference>
<evidence type="ECO:0000256" key="4">
    <source>
        <dbReference type="ARBA" id="ARBA00023136"/>
    </source>
</evidence>
<sequence>MHKIHDAPGWVAASPFVMLVIGFLLAFWMYLRRPDLPHRLAESQPILYRFLLNKWYFDEIYDRIFVRPAKNFGLFLWKEGDGRVIDGLGPDGISARVVDITRGVVRLQTGYVYHYAFVMLVGVAGLITWYLVSGVPGGTH</sequence>
<keyword evidence="4 5" id="KW-0472">Membrane</keyword>
<feature type="transmembrane region" description="Helical" evidence="5">
    <location>
        <begin position="112"/>
        <end position="132"/>
    </location>
</feature>
<evidence type="ECO:0000256" key="1">
    <source>
        <dbReference type="ARBA" id="ARBA00004141"/>
    </source>
</evidence>
<evidence type="ECO:0000256" key="5">
    <source>
        <dbReference type="SAM" id="Phobius"/>
    </source>
</evidence>
<dbReference type="Proteomes" id="UP000236594">
    <property type="component" value="Unassembled WGS sequence"/>
</dbReference>
<dbReference type="PANTHER" id="PTHR42829">
    <property type="entry name" value="NADH-UBIQUINONE OXIDOREDUCTASE CHAIN 5"/>
    <property type="match status" value="1"/>
</dbReference>
<reference evidence="6 7" key="1">
    <citation type="submission" date="2018-04" db="EMBL/GenBank/DDBJ databases">
        <title>Draft Genome Sequence of Phosphate-Solubilizing Chryseobacterium sp. ISE14 that is a Biocontrol and Plant Growth-Promoting Rhizobacterium Isolated from Cucumber.</title>
        <authorList>
            <person name="Jeong J.-J."/>
            <person name="Sang M.K."/>
            <person name="Choi I.-G."/>
            <person name="Kim K.D."/>
        </authorList>
    </citation>
    <scope>NUCLEOTIDE SEQUENCE [LARGE SCALE GENOMIC DNA]</scope>
    <source>
        <strain evidence="6 7">ISE14</strain>
    </source>
</reference>
<dbReference type="InterPro" id="IPR003945">
    <property type="entry name" value="NU5C-like"/>
</dbReference>
<dbReference type="GO" id="GO:0008137">
    <property type="term" value="F:NADH dehydrogenase (ubiquinone) activity"/>
    <property type="evidence" value="ECO:0007669"/>
    <property type="project" value="InterPro"/>
</dbReference>
<gene>
    <name evidence="6" type="ORF">C1631_023445</name>
</gene>
<dbReference type="Gene3D" id="1.20.5.2700">
    <property type="match status" value="1"/>
</dbReference>
<accession>A0A316WHG2</accession>
<protein>
    <submittedName>
        <fullName evidence="6">NADH-quinone oxidoreductase subunit L</fullName>
    </submittedName>
</protein>
<dbReference type="AlphaFoldDB" id="A0A316WHG2"/>
<organism evidence="6 7">
    <name type="scientific">Chryseobacterium phosphatilyticum</name>
    <dbReference type="NCBI Taxonomy" id="475075"/>
    <lineage>
        <taxon>Bacteria</taxon>
        <taxon>Pseudomonadati</taxon>
        <taxon>Bacteroidota</taxon>
        <taxon>Flavobacteriia</taxon>
        <taxon>Flavobacteriales</taxon>
        <taxon>Weeksellaceae</taxon>
        <taxon>Chryseobacterium group</taxon>
        <taxon>Chryseobacterium</taxon>
    </lineage>
</organism>
<keyword evidence="3 5" id="KW-1133">Transmembrane helix</keyword>
<evidence type="ECO:0000256" key="2">
    <source>
        <dbReference type="ARBA" id="ARBA00022692"/>
    </source>
</evidence>
<evidence type="ECO:0000313" key="7">
    <source>
        <dbReference type="Proteomes" id="UP000236594"/>
    </source>
</evidence>
<keyword evidence="2 5" id="KW-0812">Transmembrane</keyword>
<evidence type="ECO:0000256" key="3">
    <source>
        <dbReference type="ARBA" id="ARBA00022989"/>
    </source>
</evidence>
<comment type="caution">
    <text evidence="6">The sequence shown here is derived from an EMBL/GenBank/DDBJ whole genome shotgun (WGS) entry which is preliminary data.</text>
</comment>
<comment type="subcellular location">
    <subcellularLocation>
        <location evidence="1">Membrane</location>
        <topology evidence="1">Multi-pass membrane protein</topology>
    </subcellularLocation>
</comment>
<dbReference type="EMBL" id="PPED02000064">
    <property type="protein sequence ID" value="PWN58558.1"/>
    <property type="molecule type" value="Genomic_DNA"/>
</dbReference>
<dbReference type="GO" id="GO:0015990">
    <property type="term" value="P:electron transport coupled proton transport"/>
    <property type="evidence" value="ECO:0007669"/>
    <property type="project" value="TreeGrafter"/>
</dbReference>
<dbReference type="GO" id="GO:0042773">
    <property type="term" value="P:ATP synthesis coupled electron transport"/>
    <property type="evidence" value="ECO:0007669"/>
    <property type="project" value="InterPro"/>
</dbReference>